<proteinExistence type="predicted"/>
<keyword evidence="2" id="KW-1185">Reference proteome</keyword>
<dbReference type="EMBL" id="JACEFO010002056">
    <property type="protein sequence ID" value="KAF8687435.1"/>
    <property type="molecule type" value="Genomic_DNA"/>
</dbReference>
<dbReference type="AlphaFoldDB" id="A0A835B4A3"/>
<dbReference type="Proteomes" id="UP000636709">
    <property type="component" value="Unassembled WGS sequence"/>
</dbReference>
<organism evidence="1 2">
    <name type="scientific">Digitaria exilis</name>
    <dbReference type="NCBI Taxonomy" id="1010633"/>
    <lineage>
        <taxon>Eukaryota</taxon>
        <taxon>Viridiplantae</taxon>
        <taxon>Streptophyta</taxon>
        <taxon>Embryophyta</taxon>
        <taxon>Tracheophyta</taxon>
        <taxon>Spermatophyta</taxon>
        <taxon>Magnoliopsida</taxon>
        <taxon>Liliopsida</taxon>
        <taxon>Poales</taxon>
        <taxon>Poaceae</taxon>
        <taxon>PACMAD clade</taxon>
        <taxon>Panicoideae</taxon>
        <taxon>Panicodae</taxon>
        <taxon>Paniceae</taxon>
        <taxon>Anthephorinae</taxon>
        <taxon>Digitaria</taxon>
    </lineage>
</organism>
<reference evidence="1" key="1">
    <citation type="submission" date="2020-07" db="EMBL/GenBank/DDBJ databases">
        <title>Genome sequence and genetic diversity analysis of an under-domesticated orphan crop, white fonio (Digitaria exilis).</title>
        <authorList>
            <person name="Bennetzen J.L."/>
            <person name="Chen S."/>
            <person name="Ma X."/>
            <person name="Wang X."/>
            <person name="Yssel A.E.J."/>
            <person name="Chaluvadi S.R."/>
            <person name="Johnson M."/>
            <person name="Gangashetty P."/>
            <person name="Hamidou F."/>
            <person name="Sanogo M.D."/>
            <person name="Zwaenepoel A."/>
            <person name="Wallace J."/>
            <person name="Van De Peer Y."/>
            <person name="Van Deynze A."/>
        </authorList>
    </citation>
    <scope>NUCLEOTIDE SEQUENCE</scope>
    <source>
        <tissue evidence="1">Leaves</tissue>
    </source>
</reference>
<comment type="caution">
    <text evidence="1">The sequence shown here is derived from an EMBL/GenBank/DDBJ whole genome shotgun (WGS) entry which is preliminary data.</text>
</comment>
<evidence type="ECO:0000313" key="2">
    <source>
        <dbReference type="Proteomes" id="UP000636709"/>
    </source>
</evidence>
<evidence type="ECO:0000313" key="1">
    <source>
        <dbReference type="EMBL" id="KAF8687435.1"/>
    </source>
</evidence>
<gene>
    <name evidence="1" type="ORF">HU200_043127</name>
</gene>
<sequence>MRLCLPWPYGAWLCEDDLCVYGLWIHHPWMVVTRKIWEVTWDKEMVRCASQVAVRCA</sequence>
<accession>A0A835B4A3</accession>
<protein>
    <submittedName>
        <fullName evidence="1">Uncharacterized protein</fullName>
    </submittedName>
</protein>
<name>A0A835B4A3_9POAL</name>